<evidence type="ECO:0000256" key="2">
    <source>
        <dbReference type="ARBA" id="ARBA00022723"/>
    </source>
</evidence>
<dbReference type="InterPro" id="IPR008972">
    <property type="entry name" value="Cupredoxin"/>
</dbReference>
<gene>
    <name evidence="8" type="ORF">GPM918_LOCUS21018</name>
    <name evidence="9" type="ORF">SRO942_LOCUS21015</name>
</gene>
<evidence type="ECO:0000259" key="5">
    <source>
        <dbReference type="Pfam" id="PF00394"/>
    </source>
</evidence>
<accession>A0A814SGC9</accession>
<evidence type="ECO:0000313" key="10">
    <source>
        <dbReference type="Proteomes" id="UP000663829"/>
    </source>
</evidence>
<dbReference type="InterPro" id="IPR002355">
    <property type="entry name" value="Cu_oxidase_Cu_BS"/>
</dbReference>
<dbReference type="Pfam" id="PF07732">
    <property type="entry name" value="Cu-oxidase_3"/>
    <property type="match status" value="1"/>
</dbReference>
<dbReference type="InterPro" id="IPR011707">
    <property type="entry name" value="Cu-oxidase-like_N"/>
</dbReference>
<feature type="domain" description="Plastocyanin-like" evidence="7">
    <location>
        <begin position="39"/>
        <end position="149"/>
    </location>
</feature>
<dbReference type="InterPro" id="IPR045087">
    <property type="entry name" value="Cu-oxidase_fam"/>
</dbReference>
<reference evidence="8" key="1">
    <citation type="submission" date="2021-02" db="EMBL/GenBank/DDBJ databases">
        <authorList>
            <person name="Nowell W R."/>
        </authorList>
    </citation>
    <scope>NUCLEOTIDE SEQUENCE</scope>
</reference>
<dbReference type="PROSITE" id="PS00079">
    <property type="entry name" value="MULTICOPPER_OXIDASE1"/>
    <property type="match status" value="2"/>
</dbReference>
<dbReference type="Gene3D" id="2.60.40.420">
    <property type="entry name" value="Cupredoxins - blue copper proteins"/>
    <property type="match status" value="3"/>
</dbReference>
<dbReference type="InterPro" id="IPR033138">
    <property type="entry name" value="Cu_oxidase_CS"/>
</dbReference>
<evidence type="ECO:0008006" key="11">
    <source>
        <dbReference type="Google" id="ProtNLM"/>
    </source>
</evidence>
<evidence type="ECO:0000259" key="6">
    <source>
        <dbReference type="Pfam" id="PF07731"/>
    </source>
</evidence>
<evidence type="ECO:0000259" key="7">
    <source>
        <dbReference type="Pfam" id="PF07732"/>
    </source>
</evidence>
<keyword evidence="2" id="KW-0479">Metal-binding</keyword>
<comment type="caution">
    <text evidence="8">The sequence shown here is derived from an EMBL/GenBank/DDBJ whole genome shotgun (WGS) entry which is preliminary data.</text>
</comment>
<keyword evidence="4" id="KW-0732">Signal</keyword>
<keyword evidence="3" id="KW-0560">Oxidoreductase</keyword>
<feature type="domain" description="Plastocyanin-like" evidence="6">
    <location>
        <begin position="409"/>
        <end position="521"/>
    </location>
</feature>
<organism evidence="8 10">
    <name type="scientific">Didymodactylos carnosus</name>
    <dbReference type="NCBI Taxonomy" id="1234261"/>
    <lineage>
        <taxon>Eukaryota</taxon>
        <taxon>Metazoa</taxon>
        <taxon>Spiralia</taxon>
        <taxon>Gnathifera</taxon>
        <taxon>Rotifera</taxon>
        <taxon>Eurotatoria</taxon>
        <taxon>Bdelloidea</taxon>
        <taxon>Philodinida</taxon>
        <taxon>Philodinidae</taxon>
        <taxon>Didymodactylos</taxon>
    </lineage>
</organism>
<comment type="similarity">
    <text evidence="1">Belongs to the multicopper oxidase family.</text>
</comment>
<proteinExistence type="inferred from homology"/>
<keyword evidence="10" id="KW-1185">Reference proteome</keyword>
<dbReference type="GO" id="GO:0016491">
    <property type="term" value="F:oxidoreductase activity"/>
    <property type="evidence" value="ECO:0007669"/>
    <property type="project" value="UniProtKB-KW"/>
</dbReference>
<dbReference type="Pfam" id="PF00394">
    <property type="entry name" value="Cu-oxidase"/>
    <property type="match status" value="1"/>
</dbReference>
<dbReference type="Proteomes" id="UP000681722">
    <property type="component" value="Unassembled WGS sequence"/>
</dbReference>
<dbReference type="SUPFAM" id="SSF49503">
    <property type="entry name" value="Cupredoxins"/>
    <property type="match status" value="3"/>
</dbReference>
<dbReference type="Proteomes" id="UP000663829">
    <property type="component" value="Unassembled WGS sequence"/>
</dbReference>
<evidence type="ECO:0000256" key="3">
    <source>
        <dbReference type="ARBA" id="ARBA00023002"/>
    </source>
</evidence>
<protein>
    <recommendedName>
        <fullName evidence="11">Laccase</fullName>
    </recommendedName>
</protein>
<dbReference type="InterPro" id="IPR011706">
    <property type="entry name" value="Cu-oxidase_C"/>
</dbReference>
<dbReference type="GO" id="GO:0005507">
    <property type="term" value="F:copper ion binding"/>
    <property type="evidence" value="ECO:0007669"/>
    <property type="project" value="InterPro"/>
</dbReference>
<feature type="domain" description="Plastocyanin-like" evidence="5">
    <location>
        <begin position="161"/>
        <end position="314"/>
    </location>
</feature>
<dbReference type="PANTHER" id="PTHR11709">
    <property type="entry name" value="MULTI-COPPER OXIDASE"/>
    <property type="match status" value="1"/>
</dbReference>
<dbReference type="PROSITE" id="PS00080">
    <property type="entry name" value="MULTICOPPER_OXIDASE2"/>
    <property type="match status" value="1"/>
</dbReference>
<dbReference type="InterPro" id="IPR001117">
    <property type="entry name" value="Cu-oxidase_2nd"/>
</dbReference>
<evidence type="ECO:0000313" key="9">
    <source>
        <dbReference type="EMBL" id="CAF3911322.1"/>
    </source>
</evidence>
<dbReference type="EMBL" id="CAJNOQ010006797">
    <property type="protein sequence ID" value="CAF1147722.1"/>
    <property type="molecule type" value="Genomic_DNA"/>
</dbReference>
<name>A0A814SGC9_9BILA</name>
<dbReference type="FunFam" id="2.60.40.420:FF:000045">
    <property type="entry name" value="Laccase 2"/>
    <property type="match status" value="1"/>
</dbReference>
<dbReference type="EMBL" id="CAJOBC010006797">
    <property type="protein sequence ID" value="CAF3911322.1"/>
    <property type="molecule type" value="Genomic_DNA"/>
</dbReference>
<sequence>MKFLILFGILFKLSSADFYCDCSNKQTFSAEFNVEWFFAAPDGYIRHVLGINRQFPAPVIHVCKGDTIKITVINKIDAPTSIHWHGMFQYGTLTSDGVPGVTQCAIQPGDYYQYKFHTDYQAGTYWYHSHYSVQYIDGLKGALIIHDPKDPWISAYEDEDILMLTDWYHTLALDLEAYYLSPASNGTEPIPDTALINGIGQYNCSLVNKCSYYDTIIQVNTTKRFRIINTSAFAVFVLTIHGHKMRMIEADGVNLDGNIIVDSLRINAGQRYSVLVHANEQNPKRNYWIQATIDSDVMASAPVQPTVKAILRYVDENGCYVSSKKPINSHLNSTDDNLKILDSIHEGDQFIDIYSSLVPLDSPVPQQSTKKVLIEIEFYANDENVNLAHFNNISFLHLMDTTLLSLTRAQQPYPQSNNVQIIQYGDIIDIILNNHDTGEHPIHLHGHIFWILAAGKTNDGDYNSSQVVLNTLNPLARDTASINPISYMVLRFEANNPGLWMMHCHIDWHLQAGLALVWAEAAELLHYKYGLSKELDVCAAY</sequence>
<feature type="signal peptide" evidence="4">
    <location>
        <begin position="1"/>
        <end position="16"/>
    </location>
</feature>
<dbReference type="OrthoDB" id="2121828at2759"/>
<dbReference type="Pfam" id="PF07731">
    <property type="entry name" value="Cu-oxidase_2"/>
    <property type="match status" value="1"/>
</dbReference>
<feature type="chain" id="PRO_5036225935" description="Laccase" evidence="4">
    <location>
        <begin position="17"/>
        <end position="541"/>
    </location>
</feature>
<evidence type="ECO:0000313" key="8">
    <source>
        <dbReference type="EMBL" id="CAF1147722.1"/>
    </source>
</evidence>
<evidence type="ECO:0000256" key="4">
    <source>
        <dbReference type="SAM" id="SignalP"/>
    </source>
</evidence>
<dbReference type="PANTHER" id="PTHR11709:SF511">
    <property type="entry name" value="LACCASE"/>
    <property type="match status" value="1"/>
</dbReference>
<dbReference type="AlphaFoldDB" id="A0A814SGC9"/>
<evidence type="ECO:0000256" key="1">
    <source>
        <dbReference type="ARBA" id="ARBA00010609"/>
    </source>
</evidence>